<reference evidence="3 4" key="1">
    <citation type="submission" date="2019-05" db="EMBL/GenBank/DDBJ databases">
        <title>Nakamurella sp. N5BH11, whole genome shotgun sequence.</title>
        <authorList>
            <person name="Tuo L."/>
        </authorList>
    </citation>
    <scope>NUCLEOTIDE SEQUENCE [LARGE SCALE GENOMIC DNA]</scope>
    <source>
        <strain evidence="3 4">N5BH11</strain>
    </source>
</reference>
<sequence>MPTESSWYARHPVLTATVLGLLAGAAVAALDLTLGSPGRDWRGSVVLPAGLVTVSVLLTLARVRRSARLRADRLGLALAAVVGIALVVVGVSVIPGSTTVPRVLNGGLVTLLGLVLAVVAGAAAIRPPVRHADASAGTLDWSAGTPDDTPPTPVDRP</sequence>
<evidence type="ECO:0000256" key="1">
    <source>
        <dbReference type="SAM" id="MobiDB-lite"/>
    </source>
</evidence>
<dbReference type="RefSeq" id="WP_137451814.1">
    <property type="nucleotide sequence ID" value="NZ_SZZH01000008.1"/>
</dbReference>
<keyword evidence="2" id="KW-0472">Membrane</keyword>
<dbReference type="AlphaFoldDB" id="A0A4U6Q7U5"/>
<dbReference type="Proteomes" id="UP000306985">
    <property type="component" value="Unassembled WGS sequence"/>
</dbReference>
<feature type="region of interest" description="Disordered" evidence="1">
    <location>
        <begin position="136"/>
        <end position="157"/>
    </location>
</feature>
<feature type="transmembrane region" description="Helical" evidence="2">
    <location>
        <begin position="106"/>
        <end position="125"/>
    </location>
</feature>
<evidence type="ECO:0000256" key="2">
    <source>
        <dbReference type="SAM" id="Phobius"/>
    </source>
</evidence>
<accession>A0A4U6Q7U5</accession>
<dbReference type="EMBL" id="SZZH01000008">
    <property type="protein sequence ID" value="TKV56158.1"/>
    <property type="molecule type" value="Genomic_DNA"/>
</dbReference>
<keyword evidence="2" id="KW-0812">Transmembrane</keyword>
<comment type="caution">
    <text evidence="3">The sequence shown here is derived from an EMBL/GenBank/DDBJ whole genome shotgun (WGS) entry which is preliminary data.</text>
</comment>
<feature type="transmembrane region" description="Helical" evidence="2">
    <location>
        <begin position="45"/>
        <end position="63"/>
    </location>
</feature>
<keyword evidence="2" id="KW-1133">Transmembrane helix</keyword>
<feature type="compositionally biased region" description="Pro residues" evidence="1">
    <location>
        <begin position="148"/>
        <end position="157"/>
    </location>
</feature>
<name>A0A4U6Q7U5_9ACTN</name>
<gene>
    <name evidence="3" type="ORF">FDO65_21525</name>
</gene>
<proteinExistence type="predicted"/>
<organism evidence="3 4">
    <name type="scientific">Nakamurella flava</name>
    <dbReference type="NCBI Taxonomy" id="2576308"/>
    <lineage>
        <taxon>Bacteria</taxon>
        <taxon>Bacillati</taxon>
        <taxon>Actinomycetota</taxon>
        <taxon>Actinomycetes</taxon>
        <taxon>Nakamurellales</taxon>
        <taxon>Nakamurellaceae</taxon>
        <taxon>Nakamurella</taxon>
    </lineage>
</organism>
<feature type="transmembrane region" description="Helical" evidence="2">
    <location>
        <begin position="75"/>
        <end position="94"/>
    </location>
</feature>
<evidence type="ECO:0000313" key="4">
    <source>
        <dbReference type="Proteomes" id="UP000306985"/>
    </source>
</evidence>
<keyword evidence="4" id="KW-1185">Reference proteome</keyword>
<evidence type="ECO:0000313" key="3">
    <source>
        <dbReference type="EMBL" id="TKV56158.1"/>
    </source>
</evidence>
<protein>
    <submittedName>
        <fullName evidence="3">Uncharacterized protein</fullName>
    </submittedName>
</protein>